<comment type="caution">
    <text evidence="1">The sequence shown here is derived from an EMBL/GenBank/DDBJ whole genome shotgun (WGS) entry which is preliminary data.</text>
</comment>
<dbReference type="EMBL" id="RFFG01000010">
    <property type="protein sequence ID" value="RMI46130.1"/>
    <property type="molecule type" value="Genomic_DNA"/>
</dbReference>
<dbReference type="SUPFAM" id="SSF55729">
    <property type="entry name" value="Acyl-CoA N-acyltransferases (Nat)"/>
    <property type="match status" value="1"/>
</dbReference>
<keyword evidence="2" id="KW-1185">Reference proteome</keyword>
<dbReference type="InterPro" id="IPR016181">
    <property type="entry name" value="Acyl_CoA_acyltransferase"/>
</dbReference>
<organism evidence="1 2">
    <name type="scientific">Actinomadura harenae</name>
    <dbReference type="NCBI Taxonomy" id="2483351"/>
    <lineage>
        <taxon>Bacteria</taxon>
        <taxon>Bacillati</taxon>
        <taxon>Actinomycetota</taxon>
        <taxon>Actinomycetes</taxon>
        <taxon>Streptosporangiales</taxon>
        <taxon>Thermomonosporaceae</taxon>
        <taxon>Actinomadura</taxon>
    </lineage>
</organism>
<dbReference type="Proteomes" id="UP000282674">
    <property type="component" value="Unassembled WGS sequence"/>
</dbReference>
<name>A0A3M2MAN8_9ACTN</name>
<sequence length="206" mass="21718">MAQVGDLETVQRLIASTGSGVNLENRLADAMADGRLGTAVMKGLAEGEEALTYEMAVAASPEGEGSVDDLIIGLSCILVADHPSHGVVGALLALPPARVLSNLGIPEMEALAGLLKIIKLNAVAVEPTHRSGGIAAALIATCRQLYSQLRYLLLYGQFSARSGLDAYYRRQGLTVLREGQGVKLTMFSVPAGIYTDPSERFFACDL</sequence>
<evidence type="ECO:0000313" key="2">
    <source>
        <dbReference type="Proteomes" id="UP000282674"/>
    </source>
</evidence>
<evidence type="ECO:0008006" key="3">
    <source>
        <dbReference type="Google" id="ProtNLM"/>
    </source>
</evidence>
<reference evidence="1 2" key="1">
    <citation type="submission" date="2018-10" db="EMBL/GenBank/DDBJ databases">
        <title>Isolation from soil.</title>
        <authorList>
            <person name="Hu J."/>
        </authorList>
    </citation>
    <scope>NUCLEOTIDE SEQUENCE [LARGE SCALE GENOMIC DNA]</scope>
    <source>
        <strain evidence="1 2">NEAU-Ht49</strain>
    </source>
</reference>
<gene>
    <name evidence="1" type="ORF">EBO15_07870</name>
</gene>
<evidence type="ECO:0000313" key="1">
    <source>
        <dbReference type="EMBL" id="RMI46130.1"/>
    </source>
</evidence>
<dbReference type="Gene3D" id="3.40.630.30">
    <property type="match status" value="1"/>
</dbReference>
<protein>
    <recommendedName>
        <fullName evidence="3">GNAT family N-acetyltransferase</fullName>
    </recommendedName>
</protein>
<dbReference type="AlphaFoldDB" id="A0A3M2MAN8"/>
<accession>A0A3M2MAN8</accession>
<proteinExistence type="predicted"/>